<keyword evidence="2" id="KW-0012">Acyltransferase</keyword>
<evidence type="ECO:0000313" key="3">
    <source>
        <dbReference type="Proteomes" id="UP000319298"/>
    </source>
</evidence>
<organism evidence="2 3">
    <name type="scientific">Bradyrhizobium symbiodeficiens</name>
    <dbReference type="NCBI Taxonomy" id="1404367"/>
    <lineage>
        <taxon>Bacteria</taxon>
        <taxon>Pseudomonadati</taxon>
        <taxon>Pseudomonadota</taxon>
        <taxon>Alphaproteobacteria</taxon>
        <taxon>Hyphomicrobiales</taxon>
        <taxon>Nitrobacteraceae</taxon>
        <taxon>Bradyrhizobium</taxon>
    </lineage>
</organism>
<keyword evidence="2" id="KW-0808">Transferase</keyword>
<dbReference type="SUPFAM" id="SSF55729">
    <property type="entry name" value="Acyl-CoA N-acyltransferases (Nat)"/>
    <property type="match status" value="1"/>
</dbReference>
<dbReference type="Gene3D" id="3.40.630.30">
    <property type="match status" value="1"/>
</dbReference>
<reference evidence="3" key="1">
    <citation type="submission" date="2019-06" db="EMBL/GenBank/DDBJ databases">
        <title>Whole-Genome Sequence of Bradyrhizobium sp. 3 Strain 65S1MB.</title>
        <authorList>
            <person name="Bromfield E.S.P."/>
            <person name="Cloutier S."/>
            <person name="Nguyen H.D.T."/>
        </authorList>
    </citation>
    <scope>NUCLEOTIDE SEQUENCE [LARGE SCALE GENOMIC DNA]</scope>
    <source>
        <strain evidence="3">65S1MB</strain>
    </source>
</reference>
<sequence length="154" mass="18320">MLRQLVLADMDAAARVHRTAFDQAMPWLAGLHTPDEDRWFYRERVFPTCRVWGWFDEDELMGIIAFREGWVDQLYVRPVAHGRGVGTDLLNVAKGVHDRLELWTFQRNAPARRFYEARGFMLVKQTDCRRNEEREPDIRYRWSRAPLDSRLIVV</sequence>
<keyword evidence="3" id="KW-1185">Reference proteome</keyword>
<dbReference type="Pfam" id="PF00583">
    <property type="entry name" value="Acetyltransf_1"/>
    <property type="match status" value="1"/>
</dbReference>
<feature type="domain" description="N-acetyltransferase" evidence="1">
    <location>
        <begin position="1"/>
        <end position="145"/>
    </location>
</feature>
<dbReference type="RefSeq" id="WP_140479984.1">
    <property type="nucleotide sequence ID" value="NZ_CP041090.2"/>
</dbReference>
<accession>A0ABX5W4Z3</accession>
<evidence type="ECO:0000259" key="1">
    <source>
        <dbReference type="PROSITE" id="PS51186"/>
    </source>
</evidence>
<proteinExistence type="predicted"/>
<protein>
    <submittedName>
        <fullName evidence="2">GNAT family N-acetyltransferase</fullName>
        <ecNumber evidence="2">2.3.1.-</ecNumber>
    </submittedName>
</protein>
<dbReference type="InterPro" id="IPR000182">
    <property type="entry name" value="GNAT_dom"/>
</dbReference>
<gene>
    <name evidence="2" type="ORF">FJN17_12780</name>
</gene>
<dbReference type="Proteomes" id="UP000319298">
    <property type="component" value="Chromosome"/>
</dbReference>
<dbReference type="CDD" id="cd04301">
    <property type="entry name" value="NAT_SF"/>
    <property type="match status" value="1"/>
</dbReference>
<dbReference type="GO" id="GO:0016746">
    <property type="term" value="F:acyltransferase activity"/>
    <property type="evidence" value="ECO:0007669"/>
    <property type="project" value="UniProtKB-KW"/>
</dbReference>
<dbReference type="InterPro" id="IPR016181">
    <property type="entry name" value="Acyl_CoA_acyltransferase"/>
</dbReference>
<dbReference type="EMBL" id="CP041090">
    <property type="protein sequence ID" value="QDF38367.1"/>
    <property type="molecule type" value="Genomic_DNA"/>
</dbReference>
<dbReference type="PROSITE" id="PS51186">
    <property type="entry name" value="GNAT"/>
    <property type="match status" value="1"/>
</dbReference>
<dbReference type="EC" id="2.3.1.-" evidence="2"/>
<name>A0ABX5W4Z3_9BRAD</name>
<evidence type="ECO:0000313" key="2">
    <source>
        <dbReference type="EMBL" id="QDF38367.1"/>
    </source>
</evidence>
<reference evidence="2 3" key="2">
    <citation type="journal article" date="2020" name="Int. J. Syst. Evol. Microbiol.">
        <title>Description and complete genome sequences of Bradyrhizobium symbiodeficiens sp. nov., a non-symbiotic bacterium associated with legumes native to Canada.</title>
        <authorList>
            <person name="Bromfield E.S.P."/>
            <person name="Cloutier S."/>
            <person name="Nguyen H.D.T."/>
        </authorList>
    </citation>
    <scope>NUCLEOTIDE SEQUENCE [LARGE SCALE GENOMIC DNA]</scope>
    <source>
        <strain evidence="2 3">65S1MB</strain>
    </source>
</reference>